<evidence type="ECO:0000313" key="4">
    <source>
        <dbReference type="EMBL" id="KKB57543.1"/>
    </source>
</evidence>
<name>A0A0F5JIH4_9BACT</name>
<dbReference type="Pfam" id="PF00929">
    <property type="entry name" value="RNase_T"/>
    <property type="match status" value="1"/>
</dbReference>
<dbReference type="SMART" id="SM00479">
    <property type="entry name" value="EXOIII"/>
    <property type="match status" value="1"/>
</dbReference>
<comment type="caution">
    <text evidence="4">The sequence shown here is derived from an EMBL/GenBank/DDBJ whole genome shotgun (WGS) entry which is preliminary data.</text>
</comment>
<proteinExistence type="predicted"/>
<dbReference type="SUPFAM" id="SSF53098">
    <property type="entry name" value="Ribonuclease H-like"/>
    <property type="match status" value="1"/>
</dbReference>
<organism evidence="4 5">
    <name type="scientific">Parabacteroides goldsteinii DSM 19448 = WAL 12034</name>
    <dbReference type="NCBI Taxonomy" id="927665"/>
    <lineage>
        <taxon>Bacteria</taxon>
        <taxon>Pseudomonadati</taxon>
        <taxon>Bacteroidota</taxon>
        <taxon>Bacteroidia</taxon>
        <taxon>Bacteroidales</taxon>
        <taxon>Tannerellaceae</taxon>
        <taxon>Parabacteroides</taxon>
    </lineage>
</organism>
<dbReference type="AlphaFoldDB" id="A0A0F5JIH4"/>
<dbReference type="PANTHER" id="PTHR30231:SF42">
    <property type="entry name" value="EXONUCLEASE"/>
    <property type="match status" value="1"/>
</dbReference>
<dbReference type="PANTHER" id="PTHR30231">
    <property type="entry name" value="DNA POLYMERASE III SUBUNIT EPSILON"/>
    <property type="match status" value="1"/>
</dbReference>
<evidence type="ECO:0000259" key="3">
    <source>
        <dbReference type="SMART" id="SM00479"/>
    </source>
</evidence>
<dbReference type="InterPro" id="IPR013520">
    <property type="entry name" value="Ribonucl_H"/>
</dbReference>
<dbReference type="STRING" id="927665.HMPREF1535_01364"/>
<dbReference type="GO" id="GO:0003676">
    <property type="term" value="F:nucleic acid binding"/>
    <property type="evidence" value="ECO:0007669"/>
    <property type="project" value="InterPro"/>
</dbReference>
<dbReference type="PATRIC" id="fig|927665.4.peg.1395"/>
<sequence length="175" mass="19921">MERFAAIDFETANGKRSSVCSVGIVIMEDNHVIDQVYSLIRPYPNYYTQWTTAVHGLTPEDTNEAPDFEEVWAKIAPKVADLPLVAHNSPFDEGCLKAAHMAYELAYPKYQFYCTCRLSRKMYPFLVNHQLHTVAAYCGYDLKNHHHAMADAYACAHIAITMMREKGVNTLQELL</sequence>
<evidence type="ECO:0000313" key="5">
    <source>
        <dbReference type="Proteomes" id="UP000033047"/>
    </source>
</evidence>
<dbReference type="Gene3D" id="3.30.420.10">
    <property type="entry name" value="Ribonuclease H-like superfamily/Ribonuclease H"/>
    <property type="match status" value="1"/>
</dbReference>
<dbReference type="EMBL" id="AQHV01000009">
    <property type="protein sequence ID" value="KKB57543.1"/>
    <property type="molecule type" value="Genomic_DNA"/>
</dbReference>
<dbReference type="RefSeq" id="WP_046145650.1">
    <property type="nucleotide sequence ID" value="NZ_KQ033912.1"/>
</dbReference>
<dbReference type="GO" id="GO:0006259">
    <property type="term" value="P:DNA metabolic process"/>
    <property type="evidence" value="ECO:0007669"/>
    <property type="project" value="UniProtKB-ARBA"/>
</dbReference>
<dbReference type="CDD" id="cd06130">
    <property type="entry name" value="DNA_pol_III_epsilon_like"/>
    <property type="match status" value="1"/>
</dbReference>
<feature type="domain" description="Exonuclease" evidence="3">
    <location>
        <begin position="3"/>
        <end position="168"/>
    </location>
</feature>
<accession>A0A0F5JIH4</accession>
<dbReference type="Proteomes" id="UP000033047">
    <property type="component" value="Unassembled WGS sequence"/>
</dbReference>
<dbReference type="InterPro" id="IPR036397">
    <property type="entry name" value="RNaseH_sf"/>
</dbReference>
<gene>
    <name evidence="4" type="ORF">HMPREF1535_01364</name>
</gene>
<protein>
    <recommendedName>
        <fullName evidence="3">Exonuclease domain-containing protein</fullName>
    </recommendedName>
</protein>
<dbReference type="HOGENOM" id="CLU_047806_14_2_10"/>
<reference evidence="4 5" key="1">
    <citation type="submission" date="2013-04" db="EMBL/GenBank/DDBJ databases">
        <title>The Genome Sequence of Parabacteroides goldsteinii DSM 19448.</title>
        <authorList>
            <consortium name="The Broad Institute Genomics Platform"/>
            <person name="Earl A."/>
            <person name="Ward D."/>
            <person name="Feldgarden M."/>
            <person name="Gevers D."/>
            <person name="Martens E."/>
            <person name="Sakamoto M."/>
            <person name="Benno Y."/>
            <person name="Song Y."/>
            <person name="Liu C."/>
            <person name="Lee J."/>
            <person name="Bolanos M."/>
            <person name="Vaisanen M.L."/>
            <person name="Finegold S.M."/>
            <person name="Walker B."/>
            <person name="Young S."/>
            <person name="Zeng Q."/>
            <person name="Gargeya S."/>
            <person name="Fitzgerald M."/>
            <person name="Haas B."/>
            <person name="Abouelleil A."/>
            <person name="Allen A.W."/>
            <person name="Alvarado L."/>
            <person name="Arachchi H.M."/>
            <person name="Berlin A.M."/>
            <person name="Chapman S.B."/>
            <person name="Gainer-Dewar J."/>
            <person name="Goldberg J."/>
            <person name="Griggs A."/>
            <person name="Gujja S."/>
            <person name="Hansen M."/>
            <person name="Howarth C."/>
            <person name="Imamovic A."/>
            <person name="Ireland A."/>
            <person name="Larimer J."/>
            <person name="McCowan C."/>
            <person name="Murphy C."/>
            <person name="Pearson M."/>
            <person name="Poon T.W."/>
            <person name="Priest M."/>
            <person name="Roberts A."/>
            <person name="Saif S."/>
            <person name="Shea T."/>
            <person name="Sisk P."/>
            <person name="Sykes S."/>
            <person name="Wortman J."/>
            <person name="Nusbaum C."/>
            <person name="Birren B."/>
        </authorList>
    </citation>
    <scope>NUCLEOTIDE SEQUENCE [LARGE SCALE GENOMIC DNA]</scope>
    <source>
        <strain evidence="4 5">DSM 19448</strain>
    </source>
</reference>
<dbReference type="GO" id="GO:0005829">
    <property type="term" value="C:cytosol"/>
    <property type="evidence" value="ECO:0007669"/>
    <property type="project" value="TreeGrafter"/>
</dbReference>
<dbReference type="FunFam" id="3.30.420.10:FF:000045">
    <property type="entry name" value="3'-5' exonuclease DinG"/>
    <property type="match status" value="1"/>
</dbReference>
<evidence type="ECO:0000256" key="2">
    <source>
        <dbReference type="ARBA" id="ARBA00026073"/>
    </source>
</evidence>
<comment type="subunit">
    <text evidence="2">DNA polymerase III contains a core (composed of alpha, epsilon and theta chains) that associates with a tau subunit. This core dimerizes to form the POLIII' complex. PolIII' associates with the gamma complex (composed of gamma, delta, delta', psi and chi chains) and with the beta chain to form the complete DNA polymerase III complex.</text>
</comment>
<evidence type="ECO:0000256" key="1">
    <source>
        <dbReference type="ARBA" id="ARBA00025483"/>
    </source>
</evidence>
<dbReference type="GO" id="GO:0008408">
    <property type="term" value="F:3'-5' exonuclease activity"/>
    <property type="evidence" value="ECO:0007669"/>
    <property type="project" value="TreeGrafter"/>
</dbReference>
<dbReference type="InterPro" id="IPR012337">
    <property type="entry name" value="RNaseH-like_sf"/>
</dbReference>
<comment type="function">
    <text evidence="1">DNA polymerase III is a complex, multichain enzyme responsible for most of the replicative synthesis in bacteria. The epsilon subunit contain the editing function and is a proofreading 3'-5' exonuclease.</text>
</comment>